<protein>
    <submittedName>
        <fullName evidence="1">Uncharacterized protein</fullName>
    </submittedName>
</protein>
<name>A0A6J4SSQ8_9ACTN</name>
<organism evidence="1">
    <name type="scientific">uncultured Solirubrobacteraceae bacterium</name>
    <dbReference type="NCBI Taxonomy" id="1162706"/>
    <lineage>
        <taxon>Bacteria</taxon>
        <taxon>Bacillati</taxon>
        <taxon>Actinomycetota</taxon>
        <taxon>Thermoleophilia</taxon>
        <taxon>Solirubrobacterales</taxon>
        <taxon>Solirubrobacteraceae</taxon>
        <taxon>environmental samples</taxon>
    </lineage>
</organism>
<reference evidence="1" key="1">
    <citation type="submission" date="2020-02" db="EMBL/GenBank/DDBJ databases">
        <authorList>
            <person name="Meier V. D."/>
        </authorList>
    </citation>
    <scope>NUCLEOTIDE SEQUENCE</scope>
    <source>
        <strain evidence="1">AVDCRST_MAG30</strain>
    </source>
</reference>
<proteinExistence type="predicted"/>
<evidence type="ECO:0000313" key="1">
    <source>
        <dbReference type="EMBL" id="CAA9504368.1"/>
    </source>
</evidence>
<dbReference type="EMBL" id="CADCVS010000277">
    <property type="protein sequence ID" value="CAA9504368.1"/>
    <property type="molecule type" value="Genomic_DNA"/>
</dbReference>
<gene>
    <name evidence="1" type="ORF">AVDCRST_MAG30-2106</name>
</gene>
<dbReference type="AlphaFoldDB" id="A0A6J4SSQ8"/>
<accession>A0A6J4SSQ8</accession>
<sequence>MPTGFRNRLLARGIGRVPGLKRLPIFKLLAIAEIAIMARDHLGRLEPAERRRLLDLVRQGRGRGRNLTPPEREELAKLVAKVEPRRFAGMAADRLSPVPLPRRITHGPRDRR</sequence>